<reference evidence="1 2" key="1">
    <citation type="submission" date="2019-02" db="EMBL/GenBank/DDBJ databases">
        <title>A cornucopia of Shigella phages from the Cornhusker state.</title>
        <authorList>
            <person name="Doore S.M."/>
            <person name="Schrad J.R."/>
            <person name="Perrett H.R."/>
            <person name="Dover J.A."/>
            <person name="Schrad K.P."/>
            <person name="Dean W.F."/>
            <person name="Parent K.N."/>
        </authorList>
    </citation>
    <scope>NUCLEOTIDE SEQUENCE [LARGE SCALE GENOMIC DNA]</scope>
</reference>
<proteinExistence type="predicted"/>
<accession>A0A482JMF2</accession>
<dbReference type="EMBL" id="MK562503">
    <property type="protein sequence ID" value="QBP32914.1"/>
    <property type="molecule type" value="Genomic_DNA"/>
</dbReference>
<evidence type="ECO:0000313" key="2">
    <source>
        <dbReference type="Proteomes" id="UP000294568"/>
    </source>
</evidence>
<keyword evidence="2" id="KW-1185">Reference proteome</keyword>
<evidence type="ECO:0000313" key="1">
    <source>
        <dbReference type="EMBL" id="QBP32914.1"/>
    </source>
</evidence>
<organism evidence="1 2">
    <name type="scientific">Shigella phage Buco</name>
    <dbReference type="NCBI Taxonomy" id="2530183"/>
    <lineage>
        <taxon>Viruses</taxon>
        <taxon>Duplodnaviria</taxon>
        <taxon>Heunggongvirae</taxon>
        <taxon>Uroviricota</taxon>
        <taxon>Caudoviricetes</taxon>
        <taxon>Autographivirales</taxon>
        <taxon>Autoscriptoviridae</taxon>
        <taxon>Slopekvirinae</taxon>
        <taxon>Bucovirus</taxon>
        <taxon>Bucovirus buco</taxon>
    </lineage>
</organism>
<gene>
    <name evidence="1" type="ORF">HRP29_gp14</name>
</gene>
<sequence>MFKKEPGLTLVGRKLYRGVFGNLYTVNSFGVVCVQTEGSEKWEPSHYSLKGFNDAVEKGYLKEEN</sequence>
<protein>
    <submittedName>
        <fullName evidence="1">Uncharacterized protein</fullName>
    </submittedName>
</protein>
<dbReference type="Proteomes" id="UP000294568">
    <property type="component" value="Segment"/>
</dbReference>
<name>A0A482JMF2_9CAUD</name>